<evidence type="ECO:0000313" key="3">
    <source>
        <dbReference type="Proteomes" id="UP001281447"/>
    </source>
</evidence>
<organism evidence="2 3">
    <name type="scientific">Tigheibacillus halophilus</name>
    <dbReference type="NCBI Taxonomy" id="361280"/>
    <lineage>
        <taxon>Bacteria</taxon>
        <taxon>Bacillati</taxon>
        <taxon>Bacillota</taxon>
        <taxon>Bacilli</taxon>
        <taxon>Bacillales</taxon>
        <taxon>Bacillaceae</taxon>
        <taxon>Tigheibacillus</taxon>
    </lineage>
</organism>
<evidence type="ECO:0000313" key="2">
    <source>
        <dbReference type="EMBL" id="MDY0393880.1"/>
    </source>
</evidence>
<keyword evidence="3" id="KW-1185">Reference proteome</keyword>
<dbReference type="Proteomes" id="UP001281447">
    <property type="component" value="Unassembled WGS sequence"/>
</dbReference>
<comment type="similarity">
    <text evidence="1">Belongs to the ROK (NagC/XylR) family.</text>
</comment>
<reference evidence="2 3" key="1">
    <citation type="submission" date="2023-10" db="EMBL/GenBank/DDBJ databases">
        <title>Virgibacillus halophilus 5B73C genome.</title>
        <authorList>
            <person name="Miliotis G."/>
            <person name="Sengupta P."/>
            <person name="Hameed A."/>
            <person name="Chuvochina M."/>
            <person name="Mcdonagh F."/>
            <person name="Simpson A.C."/>
            <person name="Singh N.K."/>
            <person name="Rekha P.D."/>
            <person name="Raman K."/>
            <person name="Hugenholtz P."/>
            <person name="Venkateswaran K."/>
        </authorList>
    </citation>
    <scope>NUCLEOTIDE SEQUENCE [LARGE SCALE GENOMIC DNA]</scope>
    <source>
        <strain evidence="2 3">5B73C</strain>
    </source>
</reference>
<proteinExistence type="inferred from homology"/>
<dbReference type="SUPFAM" id="SSF53067">
    <property type="entry name" value="Actin-like ATPase domain"/>
    <property type="match status" value="1"/>
</dbReference>
<dbReference type="InterPro" id="IPR043129">
    <property type="entry name" value="ATPase_NBD"/>
</dbReference>
<dbReference type="Gene3D" id="3.30.420.40">
    <property type="match status" value="2"/>
</dbReference>
<dbReference type="InterPro" id="IPR000600">
    <property type="entry name" value="ROK"/>
</dbReference>
<accession>A0ABU5C484</accession>
<comment type="caution">
    <text evidence="2">The sequence shown here is derived from an EMBL/GenBank/DDBJ whole genome shotgun (WGS) entry which is preliminary data.</text>
</comment>
<gene>
    <name evidence="2" type="ORF">RWE15_04655</name>
</gene>
<dbReference type="PANTHER" id="PTHR18964">
    <property type="entry name" value="ROK (REPRESSOR, ORF, KINASE) FAMILY"/>
    <property type="match status" value="1"/>
</dbReference>
<dbReference type="PANTHER" id="PTHR18964:SF149">
    <property type="entry name" value="BIFUNCTIONAL UDP-N-ACETYLGLUCOSAMINE 2-EPIMERASE_N-ACETYLMANNOSAMINE KINASE"/>
    <property type="match status" value="1"/>
</dbReference>
<name>A0ABU5C484_9BACI</name>
<dbReference type="Pfam" id="PF00480">
    <property type="entry name" value="ROK"/>
    <property type="match status" value="1"/>
</dbReference>
<sequence>MRACVARLLGHSSIPIDEICGFGAGVPGKVDRKQGIAVYQNNLPWRNFHFKDRMREAFGVDTVVIDNDVYMAAFAEWQASGIDAEDLFVYLTISTGISSAIIQGGEFIRGAGFAGEIGLVPVRTANPEQPAERLEWQASGPAIERRARELLKNERVTTEEVFQMFYDGDKQAAQVMEEALEALAHGIYMMASVLDPNKLVFGGSVAVKNPLLLDLIKAKMKNYLIAEQQHVLGNMEIGRLGNDQGIIGAGLRALTFE</sequence>
<protein>
    <submittedName>
        <fullName evidence="2">ROK family protein</fullName>
    </submittedName>
</protein>
<evidence type="ECO:0000256" key="1">
    <source>
        <dbReference type="ARBA" id="ARBA00006479"/>
    </source>
</evidence>
<dbReference type="EMBL" id="JAWDIP010000003">
    <property type="protein sequence ID" value="MDY0393880.1"/>
    <property type="molecule type" value="Genomic_DNA"/>
</dbReference>